<evidence type="ECO:0000256" key="3">
    <source>
        <dbReference type="SAM" id="SignalP"/>
    </source>
</evidence>
<feature type="coiled-coil region" evidence="2">
    <location>
        <begin position="256"/>
        <end position="283"/>
    </location>
</feature>
<keyword evidence="1" id="KW-0472">Membrane</keyword>
<dbReference type="InterPro" id="IPR006665">
    <property type="entry name" value="OmpA-like"/>
</dbReference>
<evidence type="ECO:0000313" key="6">
    <source>
        <dbReference type="Proteomes" id="UP000067008"/>
    </source>
</evidence>
<dbReference type="Proteomes" id="UP000067008">
    <property type="component" value="Chromosome 2"/>
</dbReference>
<dbReference type="PROSITE" id="PS51123">
    <property type="entry name" value="OMPA_2"/>
    <property type="match status" value="1"/>
</dbReference>
<evidence type="ECO:0000259" key="4">
    <source>
        <dbReference type="PROSITE" id="PS51123"/>
    </source>
</evidence>
<organism evidence="5 6">
    <name type="scientific">Prevotella intermedia</name>
    <dbReference type="NCBI Taxonomy" id="28131"/>
    <lineage>
        <taxon>Bacteria</taxon>
        <taxon>Pseudomonadati</taxon>
        <taxon>Bacteroidota</taxon>
        <taxon>Bacteroidia</taxon>
        <taxon>Bacteroidales</taxon>
        <taxon>Prevotellaceae</taxon>
        <taxon>Prevotella</taxon>
    </lineage>
</organism>
<dbReference type="Gene3D" id="3.30.1330.60">
    <property type="entry name" value="OmpA-like domain"/>
    <property type="match status" value="1"/>
</dbReference>
<dbReference type="AlphaFoldDB" id="A0AAD1F7C5"/>
<keyword evidence="2" id="KW-0175">Coiled coil</keyword>
<reference evidence="5 6" key="1">
    <citation type="submission" date="2015-07" db="EMBL/GenBank/DDBJ databases">
        <title>Complete genome sequence of Prevotella intermedia strain 17-2.</title>
        <authorList>
            <person name="Nambu T."/>
        </authorList>
    </citation>
    <scope>NUCLEOTIDE SEQUENCE [LARGE SCALE GENOMIC DNA]</scope>
    <source>
        <strain evidence="5 6">17-2</strain>
    </source>
</reference>
<gene>
    <name evidence="5" type="ORF">PI172_1321</name>
</gene>
<name>A0AAD1F7C5_PREIN</name>
<dbReference type="SUPFAM" id="SSF103088">
    <property type="entry name" value="OmpA-like"/>
    <property type="match status" value="1"/>
</dbReference>
<protein>
    <submittedName>
        <fullName evidence="5">Major outer membrane protein OmpA</fullName>
    </submittedName>
</protein>
<proteinExistence type="predicted"/>
<feature type="chain" id="PRO_5042042788" evidence="3">
    <location>
        <begin position="44"/>
        <end position="390"/>
    </location>
</feature>
<evidence type="ECO:0000256" key="2">
    <source>
        <dbReference type="SAM" id="Coils"/>
    </source>
</evidence>
<dbReference type="OMA" id="RVSICTI"/>
<evidence type="ECO:0000313" key="5">
    <source>
        <dbReference type="EMBL" id="BAR96049.1"/>
    </source>
</evidence>
<dbReference type="InterPro" id="IPR036737">
    <property type="entry name" value="OmpA-like_sf"/>
</dbReference>
<sequence>MRNFLLLCIVVIEYYFLSINKFRKMKKLGLLFAAATLAVSASAQTVAESKTFDNIYIGINGGVATKTTGHKWLSDLNPNAGLRIGRYFTPVFGLAIEGNAYFSNKPWKSTGTVVRYINTQLLGTVNFSNWFGGYTGEPRCFEVSAVYGLGWGHVFNHRDNLEPINRMTSKAGLDLAFNFGSKKQWQIYIEPSINWAFLGQHEGRTKNDGAGQYGYNAYSNGDQPVYNIHNSMVQLNAGIVYKFKNSNGAHNFTIVTPRDQAEIDALNAQINELRNRKPEVITKEVEVIKEVPAVKEFTVSDLVFVTFAQGKYILTKEAKAALDNVKEGSHVQVVGTASPEGSAALNQRLSENRAKVVADYLRSRGVIVDEATGKGVQGVTSNRLAVVYVK</sequence>
<feature type="domain" description="OmpA-like" evidence="4">
    <location>
        <begin position="294"/>
        <end position="390"/>
    </location>
</feature>
<feature type="signal peptide" evidence="3">
    <location>
        <begin position="1"/>
        <end position="43"/>
    </location>
</feature>
<dbReference type="GO" id="GO:0016020">
    <property type="term" value="C:membrane"/>
    <property type="evidence" value="ECO:0007669"/>
    <property type="project" value="UniProtKB-UniRule"/>
</dbReference>
<dbReference type="Pfam" id="PF00691">
    <property type="entry name" value="OmpA"/>
    <property type="match status" value="1"/>
</dbReference>
<keyword evidence="3" id="KW-0732">Signal</keyword>
<evidence type="ECO:0000256" key="1">
    <source>
        <dbReference type="PROSITE-ProRule" id="PRU00473"/>
    </source>
</evidence>
<dbReference type="CDD" id="cd07185">
    <property type="entry name" value="OmpA_C-like"/>
    <property type="match status" value="1"/>
</dbReference>
<accession>A0AAD1F7C5</accession>
<dbReference type="EMBL" id="AP014925">
    <property type="protein sequence ID" value="BAR96049.1"/>
    <property type="molecule type" value="Genomic_DNA"/>
</dbReference>